<keyword evidence="2 6" id="KW-0812">Transmembrane</keyword>
<keyword evidence="3" id="KW-0201">Cytochrome c-type biogenesis</keyword>
<dbReference type="PANTHER" id="PTHR30071">
    <property type="entry name" value="HEME EXPORTER PROTEIN C"/>
    <property type="match status" value="1"/>
</dbReference>
<dbReference type="EMBL" id="BAABFA010000008">
    <property type="protein sequence ID" value="GAA4463734.1"/>
    <property type="molecule type" value="Genomic_DNA"/>
</dbReference>
<feature type="transmembrane region" description="Helical" evidence="6">
    <location>
        <begin position="5"/>
        <end position="27"/>
    </location>
</feature>
<evidence type="ECO:0000256" key="2">
    <source>
        <dbReference type="ARBA" id="ARBA00022692"/>
    </source>
</evidence>
<feature type="transmembrane region" description="Helical" evidence="6">
    <location>
        <begin position="39"/>
        <end position="61"/>
    </location>
</feature>
<keyword evidence="9" id="KW-1185">Reference proteome</keyword>
<comment type="subcellular location">
    <subcellularLocation>
        <location evidence="1">Membrane</location>
        <topology evidence="1">Multi-pass membrane protein</topology>
    </subcellularLocation>
</comment>
<dbReference type="Pfam" id="PF01578">
    <property type="entry name" value="Cytochrom_C_asm"/>
    <property type="match status" value="1"/>
</dbReference>
<comment type="caution">
    <text evidence="8">The sequence shown here is derived from an EMBL/GenBank/DDBJ whole genome shotgun (WGS) entry which is preliminary data.</text>
</comment>
<dbReference type="InterPro" id="IPR002541">
    <property type="entry name" value="Cyt_c_assembly"/>
</dbReference>
<dbReference type="InterPro" id="IPR045062">
    <property type="entry name" value="Cyt_c_biogenesis_CcsA/CcmC"/>
</dbReference>
<protein>
    <submittedName>
        <fullName evidence="8">Cytochrome c biogenesis protein CcsA</fullName>
    </submittedName>
</protein>
<accession>A0ABP8NDZ7</accession>
<keyword evidence="5 6" id="KW-0472">Membrane</keyword>
<reference evidence="9" key="1">
    <citation type="journal article" date="2019" name="Int. J. Syst. Evol. Microbiol.">
        <title>The Global Catalogue of Microorganisms (GCM) 10K type strain sequencing project: providing services to taxonomists for standard genome sequencing and annotation.</title>
        <authorList>
            <consortium name="The Broad Institute Genomics Platform"/>
            <consortium name="The Broad Institute Genome Sequencing Center for Infectious Disease"/>
            <person name="Wu L."/>
            <person name="Ma J."/>
        </authorList>
    </citation>
    <scope>NUCLEOTIDE SEQUENCE [LARGE SCALE GENOMIC DNA]</scope>
    <source>
        <strain evidence="9">JCM 32105</strain>
    </source>
</reference>
<feature type="transmembrane region" description="Helical" evidence="6">
    <location>
        <begin position="188"/>
        <end position="208"/>
    </location>
</feature>
<dbReference type="PANTHER" id="PTHR30071:SF1">
    <property type="entry name" value="CYTOCHROME B_B6 PROTEIN-RELATED"/>
    <property type="match status" value="1"/>
</dbReference>
<keyword evidence="4 6" id="KW-1133">Transmembrane helix</keyword>
<dbReference type="Proteomes" id="UP001500067">
    <property type="component" value="Unassembled WGS sequence"/>
</dbReference>
<feature type="transmembrane region" description="Helical" evidence="6">
    <location>
        <begin position="73"/>
        <end position="92"/>
    </location>
</feature>
<feature type="transmembrane region" description="Helical" evidence="6">
    <location>
        <begin position="142"/>
        <end position="163"/>
    </location>
</feature>
<evidence type="ECO:0000259" key="7">
    <source>
        <dbReference type="Pfam" id="PF01578"/>
    </source>
</evidence>
<evidence type="ECO:0000313" key="8">
    <source>
        <dbReference type="EMBL" id="GAA4463734.1"/>
    </source>
</evidence>
<feature type="transmembrane region" description="Helical" evidence="6">
    <location>
        <begin position="112"/>
        <end position="130"/>
    </location>
</feature>
<feature type="domain" description="Cytochrome c assembly protein" evidence="7">
    <location>
        <begin position="34"/>
        <end position="152"/>
    </location>
</feature>
<evidence type="ECO:0000256" key="5">
    <source>
        <dbReference type="ARBA" id="ARBA00023136"/>
    </source>
</evidence>
<sequence length="221" mass="25434">MRKWWWKILCGLLVIYTIVAGFLMPVPRLDILNETIRNLYFHVPMWFTMIALFSGAFGYSIKYLRSGRLQDDIYAAQLTNVGILFSILGMLTGMEWGKYTWGAAWSNDPKQLCTAMCMLIYFAYNILRSGMRDEEKRARISAVYNVFAFAMMFPLIFVLPRMVDSLHPGNGGNPAFAKYDLDSGMRLVFWPANAGWILLGCWIASVRIRIALLDHKRNSIF</sequence>
<evidence type="ECO:0000313" key="9">
    <source>
        <dbReference type="Proteomes" id="UP001500067"/>
    </source>
</evidence>
<evidence type="ECO:0000256" key="1">
    <source>
        <dbReference type="ARBA" id="ARBA00004141"/>
    </source>
</evidence>
<evidence type="ECO:0000256" key="6">
    <source>
        <dbReference type="SAM" id="Phobius"/>
    </source>
</evidence>
<name>A0ABP8NDZ7_9BACT</name>
<evidence type="ECO:0000256" key="4">
    <source>
        <dbReference type="ARBA" id="ARBA00022989"/>
    </source>
</evidence>
<evidence type="ECO:0000256" key="3">
    <source>
        <dbReference type="ARBA" id="ARBA00022748"/>
    </source>
</evidence>
<proteinExistence type="predicted"/>
<organism evidence="8 9">
    <name type="scientific">Nemorincola caseinilytica</name>
    <dbReference type="NCBI Taxonomy" id="2054315"/>
    <lineage>
        <taxon>Bacteria</taxon>
        <taxon>Pseudomonadati</taxon>
        <taxon>Bacteroidota</taxon>
        <taxon>Chitinophagia</taxon>
        <taxon>Chitinophagales</taxon>
        <taxon>Chitinophagaceae</taxon>
        <taxon>Nemorincola</taxon>
    </lineage>
</organism>
<gene>
    <name evidence="8" type="primary">ccsA_2</name>
    <name evidence="8" type="ORF">GCM10023093_12840</name>
</gene>